<dbReference type="Pfam" id="PF24441">
    <property type="entry name" value="DUF7560"/>
    <property type="match status" value="1"/>
</dbReference>
<protein>
    <recommendedName>
        <fullName evidence="3">Small CPxCG-related zinc finger protein</fullName>
    </recommendedName>
</protein>
<sequence length="71" mass="7676">MRGQHPSDNLTSFFVTEASVSRQFVFTCPECALETDVDGDIRAELLEDGCLLCDASVTTDAFSPLTGTSTR</sequence>
<proteinExistence type="predicted"/>
<evidence type="ECO:0000313" key="2">
    <source>
        <dbReference type="Proteomes" id="UP000199451"/>
    </source>
</evidence>
<organism evidence="1 2">
    <name type="scientific">Halogranum gelatinilyticum</name>
    <dbReference type="NCBI Taxonomy" id="660521"/>
    <lineage>
        <taxon>Archaea</taxon>
        <taxon>Methanobacteriati</taxon>
        <taxon>Methanobacteriota</taxon>
        <taxon>Stenosarchaea group</taxon>
        <taxon>Halobacteria</taxon>
        <taxon>Halobacteriales</taxon>
        <taxon>Haloferacaceae</taxon>
    </lineage>
</organism>
<name>A0A1G9YMF9_9EURY</name>
<evidence type="ECO:0008006" key="3">
    <source>
        <dbReference type="Google" id="ProtNLM"/>
    </source>
</evidence>
<reference evidence="2" key="1">
    <citation type="submission" date="2016-10" db="EMBL/GenBank/DDBJ databases">
        <authorList>
            <person name="Varghese N."/>
            <person name="Submissions S."/>
        </authorList>
    </citation>
    <scope>NUCLEOTIDE SEQUENCE [LARGE SCALE GENOMIC DNA]</scope>
    <source>
        <strain evidence="2">CGMCC 1.10119</strain>
    </source>
</reference>
<evidence type="ECO:0000313" key="1">
    <source>
        <dbReference type="EMBL" id="SDN10344.1"/>
    </source>
</evidence>
<keyword evidence="2" id="KW-1185">Reference proteome</keyword>
<dbReference type="AlphaFoldDB" id="A0A1G9YMF9"/>
<dbReference type="STRING" id="660521.SAMN04487949_3377"/>
<dbReference type="EMBL" id="FNHL01000005">
    <property type="protein sequence ID" value="SDN10344.1"/>
    <property type="molecule type" value="Genomic_DNA"/>
</dbReference>
<dbReference type="InterPro" id="IPR055982">
    <property type="entry name" value="DUF7560"/>
</dbReference>
<dbReference type="Proteomes" id="UP000199451">
    <property type="component" value="Unassembled WGS sequence"/>
</dbReference>
<gene>
    <name evidence="1" type="ORF">SAMN04487949_3377</name>
</gene>
<accession>A0A1G9YMF9</accession>